<reference evidence="1 2" key="1">
    <citation type="submission" date="2019-03" db="EMBL/GenBank/DDBJ databases">
        <title>Genomic Encyclopedia of Type Strains, Phase IV (KMG-IV): sequencing the most valuable type-strain genomes for metagenomic binning, comparative biology and taxonomic classification.</title>
        <authorList>
            <person name="Goeker M."/>
        </authorList>
    </citation>
    <scope>NUCLEOTIDE SEQUENCE [LARGE SCALE GENOMIC DNA]</scope>
    <source>
        <strain evidence="1 2">DSM 100059</strain>
    </source>
</reference>
<dbReference type="GO" id="GO:0006261">
    <property type="term" value="P:DNA-templated DNA replication"/>
    <property type="evidence" value="ECO:0007669"/>
    <property type="project" value="TreeGrafter"/>
</dbReference>
<keyword evidence="2" id="KW-1185">Reference proteome</keyword>
<accession>A0A4R8DQ44</accession>
<dbReference type="SUPFAM" id="SSF52540">
    <property type="entry name" value="P-loop containing nucleoside triphosphate hydrolases"/>
    <property type="match status" value="1"/>
</dbReference>
<evidence type="ECO:0000313" key="2">
    <source>
        <dbReference type="Proteomes" id="UP000294498"/>
    </source>
</evidence>
<dbReference type="OrthoDB" id="9811073at2"/>
<protein>
    <submittedName>
        <fullName evidence="1">DNA polymerase-3 subunit delta</fullName>
    </submittedName>
</protein>
<name>A0A4R8DQ44_9BACT</name>
<dbReference type="Gene3D" id="3.40.50.300">
    <property type="entry name" value="P-loop containing nucleotide triphosphate hydrolases"/>
    <property type="match status" value="1"/>
</dbReference>
<dbReference type="RefSeq" id="WP_133991218.1">
    <property type="nucleotide sequence ID" value="NZ_SODV01000001.1"/>
</dbReference>
<dbReference type="InterPro" id="IPR050238">
    <property type="entry name" value="DNA_Rep/Repair_Clamp_Loader"/>
</dbReference>
<dbReference type="EMBL" id="SODV01000001">
    <property type="protein sequence ID" value="TDX00019.1"/>
    <property type="molecule type" value="Genomic_DNA"/>
</dbReference>
<comment type="caution">
    <text evidence="1">The sequence shown here is derived from an EMBL/GenBank/DDBJ whole genome shotgun (WGS) entry which is preliminary data.</text>
</comment>
<sequence length="402" mass="44756">MQFKDVIGQTDLKAHIRGMVSANRLSHALLLLGPEGAGGLSLALALAQYVTCERLPQRKAASAAASLFGDPAPAPAAVVYPDDACGVCPSCQKAAGLIHPDIHFTYPVIPRKPGDKPVSTDYITEWREFIRQRPYGNAYDWLQSIGAENKQGNITAQECGEIVRKLNLKSFESPTKVLVLWMPEYLGNEGNKLLKIIEEPPDNTLFILVAEQEGLILPTILSRTQLIKVPPLSDPDVSAGLMARAGLDNEKAVMIASISEGNYREALQQLQHADDDWQALLREWLNAVLKNGPVAQVKWVEAISKLGRERQKQFLRYFNHLLETAIRLGCMGDQEGQMPETERDFALRLNRIASREQQEALLKILDEASYYIERNANAKMLFHALTLKLYHIIANKSLILVN</sequence>
<evidence type="ECO:0000313" key="1">
    <source>
        <dbReference type="EMBL" id="TDX00019.1"/>
    </source>
</evidence>
<gene>
    <name evidence="1" type="ORF">EDB95_1035</name>
</gene>
<dbReference type="Pfam" id="PF13177">
    <property type="entry name" value="DNA_pol3_delta2"/>
    <property type="match status" value="1"/>
</dbReference>
<dbReference type="AlphaFoldDB" id="A0A4R8DQ44"/>
<dbReference type="PANTHER" id="PTHR11669:SF8">
    <property type="entry name" value="DNA POLYMERASE III SUBUNIT DELTA"/>
    <property type="match status" value="1"/>
</dbReference>
<dbReference type="PANTHER" id="PTHR11669">
    <property type="entry name" value="REPLICATION FACTOR C / DNA POLYMERASE III GAMMA-TAU SUBUNIT"/>
    <property type="match status" value="1"/>
</dbReference>
<organism evidence="1 2">
    <name type="scientific">Dinghuibacter silviterrae</name>
    <dbReference type="NCBI Taxonomy" id="1539049"/>
    <lineage>
        <taxon>Bacteria</taxon>
        <taxon>Pseudomonadati</taxon>
        <taxon>Bacteroidota</taxon>
        <taxon>Chitinophagia</taxon>
        <taxon>Chitinophagales</taxon>
        <taxon>Chitinophagaceae</taxon>
        <taxon>Dinghuibacter</taxon>
    </lineage>
</organism>
<dbReference type="InterPro" id="IPR027417">
    <property type="entry name" value="P-loop_NTPase"/>
</dbReference>
<dbReference type="Proteomes" id="UP000294498">
    <property type="component" value="Unassembled WGS sequence"/>
</dbReference>
<proteinExistence type="predicted"/>